<dbReference type="Proteomes" id="UP000767291">
    <property type="component" value="Unassembled WGS sequence"/>
</dbReference>
<dbReference type="GO" id="GO:0008817">
    <property type="term" value="F:corrinoid adenosyltransferase activity"/>
    <property type="evidence" value="ECO:0007669"/>
    <property type="project" value="UniProtKB-EC"/>
</dbReference>
<organism evidence="5 6">
    <name type="scientific">Metaclostridioides mangenotii</name>
    <dbReference type="NCBI Taxonomy" id="1540"/>
    <lineage>
        <taxon>Bacteria</taxon>
        <taxon>Bacillati</taxon>
        <taxon>Bacillota</taxon>
        <taxon>Clostridia</taxon>
        <taxon>Peptostreptococcales</taxon>
        <taxon>Peptostreptococcaceae</taxon>
        <taxon>Metaclostridioides</taxon>
    </lineage>
</organism>
<dbReference type="Pfam" id="PF01923">
    <property type="entry name" value="Cob_adeno_trans"/>
    <property type="match status" value="1"/>
</dbReference>
<evidence type="ECO:0000256" key="1">
    <source>
        <dbReference type="ARBA" id="ARBA00022679"/>
    </source>
</evidence>
<dbReference type="SUPFAM" id="SSF89028">
    <property type="entry name" value="Cobalamin adenosyltransferase-like"/>
    <property type="match status" value="1"/>
</dbReference>
<dbReference type="PIRSF" id="PIRSF012294">
    <property type="entry name" value="ATR_EutT"/>
    <property type="match status" value="1"/>
</dbReference>
<dbReference type="Gene3D" id="1.20.1200.10">
    <property type="entry name" value="Cobalamin adenosyltransferase-like"/>
    <property type="match status" value="1"/>
</dbReference>
<dbReference type="InterPro" id="IPR036451">
    <property type="entry name" value="CblAdoTrfase-like_sf"/>
</dbReference>
<evidence type="ECO:0000259" key="4">
    <source>
        <dbReference type="Pfam" id="PF01923"/>
    </source>
</evidence>
<sequence>MGVITEAEIRKQINKNKELKTFYIERGQIVTPSAKSYLSEKNIEIKYMDDKEDLNNNIGKDNNNDNKNGKFKEESVKKYKYTTVFGGHMAEKPEHMTQLNGNLLVFKDHKRIILRGKLDSLETKILESQIICIKNGMESLAKDLDEVLSFIRTILRCEVLEEPLEEFTLLGLTPKELREQSHYPKKYFGIDHEYISYKMGEVVVSINSIRTSVREVELSLYEAFKGEYGQIEREDLMKGLNRLSSLCWILIYKVRTGEYK</sequence>
<feature type="domain" description="Cobalamin adenosyltransferase-like" evidence="4">
    <location>
        <begin position="92"/>
        <end position="252"/>
    </location>
</feature>
<keyword evidence="2" id="KW-0547">Nucleotide-binding</keyword>
<name>A0ABS4E7M0_9FIRM</name>
<evidence type="ECO:0000313" key="5">
    <source>
        <dbReference type="EMBL" id="MBP1853940.1"/>
    </source>
</evidence>
<gene>
    <name evidence="5" type="ORF">J2Z43_000330</name>
</gene>
<protein>
    <submittedName>
        <fullName evidence="5">Ethanolamine utilization cobalamin adenosyltransferase</fullName>
        <ecNumber evidence="5">2.5.1.17</ecNumber>
    </submittedName>
</protein>
<evidence type="ECO:0000256" key="2">
    <source>
        <dbReference type="ARBA" id="ARBA00022741"/>
    </source>
</evidence>
<keyword evidence="1 5" id="KW-0808">Transferase</keyword>
<dbReference type="RefSeq" id="WP_209455547.1">
    <property type="nucleotide sequence ID" value="NZ_BAAACS010000017.1"/>
</dbReference>
<evidence type="ECO:0000313" key="6">
    <source>
        <dbReference type="Proteomes" id="UP000767291"/>
    </source>
</evidence>
<dbReference type="EMBL" id="JAGGJX010000001">
    <property type="protein sequence ID" value="MBP1853940.1"/>
    <property type="molecule type" value="Genomic_DNA"/>
</dbReference>
<keyword evidence="6" id="KW-1185">Reference proteome</keyword>
<dbReference type="InterPro" id="IPR009194">
    <property type="entry name" value="AdoTrfase_EutT"/>
</dbReference>
<reference evidence="5 6" key="1">
    <citation type="submission" date="2021-03" db="EMBL/GenBank/DDBJ databases">
        <title>Genomic Encyclopedia of Type Strains, Phase IV (KMG-IV): sequencing the most valuable type-strain genomes for metagenomic binning, comparative biology and taxonomic classification.</title>
        <authorList>
            <person name="Goeker M."/>
        </authorList>
    </citation>
    <scope>NUCLEOTIDE SEQUENCE [LARGE SCALE GENOMIC DNA]</scope>
    <source>
        <strain evidence="5 6">DSM 1289</strain>
    </source>
</reference>
<keyword evidence="3" id="KW-0067">ATP-binding</keyword>
<proteinExistence type="predicted"/>
<dbReference type="InterPro" id="IPR016030">
    <property type="entry name" value="CblAdoTrfase-like"/>
</dbReference>
<comment type="caution">
    <text evidence="5">The sequence shown here is derived from an EMBL/GenBank/DDBJ whole genome shotgun (WGS) entry which is preliminary data.</text>
</comment>
<evidence type="ECO:0000256" key="3">
    <source>
        <dbReference type="ARBA" id="ARBA00022840"/>
    </source>
</evidence>
<dbReference type="EC" id="2.5.1.17" evidence="5"/>
<accession>A0ABS4E7M0</accession>